<protein>
    <recommendedName>
        <fullName evidence="3">MPT63-like domain-containing protein</fullName>
    </recommendedName>
</protein>
<feature type="domain" description="MPT63-like" evidence="3">
    <location>
        <begin position="50"/>
        <end position="162"/>
    </location>
</feature>
<dbReference type="Pfam" id="PF09167">
    <property type="entry name" value="DUF1942"/>
    <property type="match status" value="1"/>
</dbReference>
<feature type="signal peptide" evidence="2">
    <location>
        <begin position="1"/>
        <end position="21"/>
    </location>
</feature>
<gene>
    <name evidence="4" type="ORF">BST42_20560</name>
</gene>
<name>A0A1X0IQ18_MYCRH</name>
<evidence type="ECO:0000313" key="5">
    <source>
        <dbReference type="Proteomes" id="UP000192534"/>
    </source>
</evidence>
<evidence type="ECO:0000259" key="3">
    <source>
        <dbReference type="Pfam" id="PF09167"/>
    </source>
</evidence>
<organism evidence="4 5">
    <name type="scientific">Mycolicibacterium rhodesiae</name>
    <name type="common">Mycobacterium rhodesiae</name>
    <dbReference type="NCBI Taxonomy" id="36814"/>
    <lineage>
        <taxon>Bacteria</taxon>
        <taxon>Bacillati</taxon>
        <taxon>Actinomycetota</taxon>
        <taxon>Actinomycetes</taxon>
        <taxon>Mycobacteriales</taxon>
        <taxon>Mycobacteriaceae</taxon>
        <taxon>Mycolicibacterium</taxon>
    </lineage>
</organism>
<feature type="chain" id="PRO_5039243333" description="MPT63-like domain-containing protein" evidence="2">
    <location>
        <begin position="22"/>
        <end position="174"/>
    </location>
</feature>
<comment type="caution">
    <text evidence="4">The sequence shown here is derived from an EMBL/GenBank/DDBJ whole genome shotgun (WGS) entry which is preliminary data.</text>
</comment>
<dbReference type="Gene3D" id="2.60.40.1240">
    <property type="match status" value="1"/>
</dbReference>
<keyword evidence="1 2" id="KW-0732">Signal</keyword>
<evidence type="ECO:0000313" key="4">
    <source>
        <dbReference type="EMBL" id="ORB50144.1"/>
    </source>
</evidence>
<dbReference type="InterPro" id="IPR015250">
    <property type="entry name" value="MPT63-like"/>
</dbReference>
<dbReference type="GO" id="GO:0005615">
    <property type="term" value="C:extracellular space"/>
    <property type="evidence" value="ECO:0007669"/>
    <property type="project" value="InterPro"/>
</dbReference>
<dbReference type="PROSITE" id="PS51257">
    <property type="entry name" value="PROKAR_LIPOPROTEIN"/>
    <property type="match status" value="1"/>
</dbReference>
<dbReference type="EMBL" id="MVIH01000011">
    <property type="protein sequence ID" value="ORB50144.1"/>
    <property type="molecule type" value="Genomic_DNA"/>
</dbReference>
<evidence type="ECO:0000256" key="2">
    <source>
        <dbReference type="SAM" id="SignalP"/>
    </source>
</evidence>
<sequence>MRGTRLFRVPLGLLAVVLMTAACGNSNQTAQQSPPSTPAGTSMAPTLEAVAFGTKVDIASSDGTAAYTIDNLQPVPPDAQIVPAKGAMYAVDVTIVAKSGTPTYNGFYLVARAADGSNIAPAVGAVRPGITSGQLTQGQRVAGHVAYDVPPGQTITAVQFRDPKGKVLAVWGSG</sequence>
<dbReference type="AlphaFoldDB" id="A0A1X0IQ18"/>
<reference evidence="4 5" key="1">
    <citation type="submission" date="2016-12" db="EMBL/GenBank/DDBJ databases">
        <title>The new phylogeny of genus Mycobacterium.</title>
        <authorList>
            <person name="Tortoli E."/>
            <person name="Trovato A."/>
            <person name="Cirillo D.M."/>
        </authorList>
    </citation>
    <scope>NUCLEOTIDE SEQUENCE [LARGE SCALE GENOMIC DNA]</scope>
    <source>
        <strain evidence="4 5">DSM 44223</strain>
    </source>
</reference>
<keyword evidence="5" id="KW-1185">Reference proteome</keyword>
<proteinExistence type="predicted"/>
<dbReference type="SUPFAM" id="SSF81982">
    <property type="entry name" value="Antigen MPT63/MPB63 (immunoprotective extracellular protein)"/>
    <property type="match status" value="1"/>
</dbReference>
<accession>A0A1X0IQ18</accession>
<dbReference type="Proteomes" id="UP000192534">
    <property type="component" value="Unassembled WGS sequence"/>
</dbReference>
<evidence type="ECO:0000256" key="1">
    <source>
        <dbReference type="ARBA" id="ARBA00022729"/>
    </source>
</evidence>
<dbReference type="RefSeq" id="WP_165760890.1">
    <property type="nucleotide sequence ID" value="NZ_JACKUO010000018.1"/>
</dbReference>
<dbReference type="InterPro" id="IPR029050">
    <property type="entry name" value="Immunoprotect_excell_Ig-like"/>
</dbReference>